<comment type="similarity">
    <text evidence="1">Belongs to the UPF0065 (bug) family.</text>
</comment>
<dbReference type="InterPro" id="IPR005064">
    <property type="entry name" value="BUG"/>
</dbReference>
<dbReference type="Gene3D" id="3.40.190.10">
    <property type="entry name" value="Periplasmic binding protein-like II"/>
    <property type="match status" value="1"/>
</dbReference>
<sequence length="324" mass="34551">MRKNRVFVVGVLVLALFSFVFLTGVASADFPEKEILLIIQAAPGGVSDAVGRAMAAAAQEFLGVPITATNITGASGAIAMGKLKESKPDGYTIGYVPVELSMVKALGYADISPDDFDLIMRTNIVPAALTVRSDAPYKTFEEFVAYAKEHPGEILVGTSGTGSIWHIAGLALEEALGVKFTFVPFDGAAPSVAALLGGHIHAVTCSPSEVLSGVQSGDLRMLAVLGDSRTELFPDVPTAKELGYDINVMAWGGFALPKGTPKEVYDKIADAFYKAFNSETFTRVMKERGIQLAYLDGPSFAEFAKQQYEMYMELIPRAMGKSGK</sequence>
<dbReference type="CDD" id="cd07012">
    <property type="entry name" value="PBP2_Bug_TTT"/>
    <property type="match status" value="1"/>
</dbReference>
<dbReference type="PIRSF" id="PIRSF017082">
    <property type="entry name" value="YflP"/>
    <property type="match status" value="1"/>
</dbReference>
<dbReference type="Proteomes" id="UP001461341">
    <property type="component" value="Chromosome"/>
</dbReference>
<evidence type="ECO:0000256" key="1">
    <source>
        <dbReference type="ARBA" id="ARBA00006987"/>
    </source>
</evidence>
<reference evidence="2 3" key="1">
    <citation type="submission" date="2023-03" db="EMBL/GenBank/DDBJ databases">
        <title>Novel Species.</title>
        <authorList>
            <person name="Ma S."/>
        </authorList>
    </citation>
    <scope>NUCLEOTIDE SEQUENCE [LARGE SCALE GENOMIC DNA]</scope>
    <source>
        <strain evidence="2 3">B11</strain>
    </source>
</reference>
<protein>
    <submittedName>
        <fullName evidence="2">Tripartite tricarboxylate transporter substrate binding protein</fullName>
    </submittedName>
</protein>
<dbReference type="EMBL" id="CP121689">
    <property type="protein sequence ID" value="WZL75390.1"/>
    <property type="molecule type" value="Genomic_DNA"/>
</dbReference>
<organism evidence="2 3">
    <name type="scientific">Thermatribacter velox</name>
    <dbReference type="NCBI Taxonomy" id="3039681"/>
    <lineage>
        <taxon>Bacteria</taxon>
        <taxon>Pseudomonadati</taxon>
        <taxon>Atribacterota</taxon>
        <taxon>Atribacteria</taxon>
        <taxon>Atribacterales</taxon>
        <taxon>Thermatribacteraceae</taxon>
        <taxon>Thermatribacter</taxon>
    </lineage>
</organism>
<dbReference type="RefSeq" id="WP_369017537.1">
    <property type="nucleotide sequence ID" value="NZ_CP121689.1"/>
</dbReference>
<dbReference type="PANTHER" id="PTHR42928">
    <property type="entry name" value="TRICARBOXYLATE-BINDING PROTEIN"/>
    <property type="match status" value="1"/>
</dbReference>
<dbReference type="InterPro" id="IPR042100">
    <property type="entry name" value="Bug_dom1"/>
</dbReference>
<evidence type="ECO:0000313" key="3">
    <source>
        <dbReference type="Proteomes" id="UP001461341"/>
    </source>
</evidence>
<dbReference type="PANTHER" id="PTHR42928:SF5">
    <property type="entry name" value="BLR1237 PROTEIN"/>
    <property type="match status" value="1"/>
</dbReference>
<dbReference type="Gene3D" id="3.40.190.150">
    <property type="entry name" value="Bordetella uptake gene, domain 1"/>
    <property type="match status" value="1"/>
</dbReference>
<keyword evidence="3" id="KW-1185">Reference proteome</keyword>
<name>A0ABZ2Y8N6_9BACT</name>
<evidence type="ECO:0000313" key="2">
    <source>
        <dbReference type="EMBL" id="WZL75390.1"/>
    </source>
</evidence>
<gene>
    <name evidence="2" type="ORF">QBE54_07275</name>
</gene>
<dbReference type="SUPFAM" id="SSF53850">
    <property type="entry name" value="Periplasmic binding protein-like II"/>
    <property type="match status" value="1"/>
</dbReference>
<proteinExistence type="inferred from homology"/>
<accession>A0ABZ2Y8N6</accession>
<dbReference type="Pfam" id="PF03401">
    <property type="entry name" value="TctC"/>
    <property type="match status" value="1"/>
</dbReference>